<dbReference type="GO" id="GO:0004565">
    <property type="term" value="F:beta-galactosidase activity"/>
    <property type="evidence" value="ECO:0007669"/>
    <property type="project" value="UniProtKB-EC"/>
</dbReference>
<accession>A0AAV8SFW8</accession>
<dbReference type="Pfam" id="PF17834">
    <property type="entry name" value="GHD"/>
    <property type="match status" value="1"/>
</dbReference>
<evidence type="ECO:0000259" key="11">
    <source>
        <dbReference type="Pfam" id="PF21467"/>
    </source>
</evidence>
<evidence type="ECO:0000313" key="12">
    <source>
        <dbReference type="EMBL" id="KAJ8751063.1"/>
    </source>
</evidence>
<dbReference type="InterPro" id="IPR019801">
    <property type="entry name" value="Glyco_hydro_35_CS"/>
</dbReference>
<sequence>MDERNVEYDSRALIIDGVRKIIISGSIHYTRSTPEMWPYLIQKAKEGGLDAIDTSIFWNIHEPRRRQYNFAGNLNFTEFFLKVKEAGLYGILRIGPYINAHWNFGGFPEWLSNIPGIKFRTDSDLFKNEIQRFITHIVNIAKAQKLFASQGGPIILAQIENEYGSVLDGYGDAGQTYLQWTAKLAVAQNIGIPWIMTQQYQTPASMIDAFNGFYGHNFLPYDATNPKIWTENWTGWYKKWGDKDQIRAPEDLAYAVARFFQARGVVQNYYMYHGGTNFGRTAGQFVTTSYDFNAPIDEYGNLNQPTWKHLQNLHAAIKVGEKFLTSINATVTTNKLVKGFDGGVQLTAYTFEATGERFCFLSNALTDPQDVQLELNKTFHVPPWSVSILENCYKQIFNTATFDSYNVTSMERKLGEDAPAKLNWVWREEYMQDTLQGNGTLQENELTDQKVITQDQSDFLWYMTSVNNDEKTPKNVTLSVHVAGEVIYAFVNGAYLGTHAGTNFDFERPTSLEPGINNITLLTATVGLQFSGVAFEAIPEGIPEGPVKLIGEYSTTDLSAHHWSLKVGLNGEALKLYDPKSQSGKWWTDTLPVASCMTWYKANFEAPPGTEPVKLDLQGMGKGHAWVNGNSIGRYWVTQIADPAGGCQPLCNYRGTNNNITLCYTNCGEPTQRWYHVPRSFLYEGPNTLILLEEAGGDPSNVHFEVAGPKKKHVLFFLISTQLISNFNKIIIINNQIIIHVYVI</sequence>
<dbReference type="PRINTS" id="PR00742">
    <property type="entry name" value="GLHYDRLASE35"/>
</dbReference>
<evidence type="ECO:0000256" key="7">
    <source>
        <dbReference type="RuleBase" id="RU000675"/>
    </source>
</evidence>
<dbReference type="InterPro" id="IPR041392">
    <property type="entry name" value="GHD"/>
</dbReference>
<dbReference type="InterPro" id="IPR017853">
    <property type="entry name" value="GH"/>
</dbReference>
<protein>
    <recommendedName>
        <fullName evidence="3 7">Beta-galactosidase</fullName>
        <ecNumber evidence="3 7">3.2.1.23</ecNumber>
    </recommendedName>
</protein>
<feature type="domain" description="Beta-galactosidase galactose-binding" evidence="11">
    <location>
        <begin position="597"/>
        <end position="687"/>
    </location>
</feature>
<keyword evidence="13" id="KW-1185">Reference proteome</keyword>
<dbReference type="Gene3D" id="2.60.120.260">
    <property type="entry name" value="Galactose-binding domain-like"/>
    <property type="match status" value="1"/>
</dbReference>
<evidence type="ECO:0000256" key="1">
    <source>
        <dbReference type="ARBA" id="ARBA00001412"/>
    </source>
</evidence>
<dbReference type="FunFam" id="3.20.20.80:FF:000006">
    <property type="entry name" value="Beta-galactosidase"/>
    <property type="match status" value="1"/>
</dbReference>
<dbReference type="EMBL" id="JAIWQS010000011">
    <property type="protein sequence ID" value="KAJ8751063.1"/>
    <property type="molecule type" value="Genomic_DNA"/>
</dbReference>
<keyword evidence="4" id="KW-0732">Signal</keyword>
<name>A0AAV8SFW8_9ROSI</name>
<organism evidence="12 13">
    <name type="scientific">Erythroxylum novogranatense</name>
    <dbReference type="NCBI Taxonomy" id="1862640"/>
    <lineage>
        <taxon>Eukaryota</taxon>
        <taxon>Viridiplantae</taxon>
        <taxon>Streptophyta</taxon>
        <taxon>Embryophyta</taxon>
        <taxon>Tracheophyta</taxon>
        <taxon>Spermatophyta</taxon>
        <taxon>Magnoliopsida</taxon>
        <taxon>eudicotyledons</taxon>
        <taxon>Gunneridae</taxon>
        <taxon>Pentapetalae</taxon>
        <taxon>rosids</taxon>
        <taxon>fabids</taxon>
        <taxon>Malpighiales</taxon>
        <taxon>Erythroxylaceae</taxon>
        <taxon>Erythroxylum</taxon>
    </lineage>
</organism>
<dbReference type="EC" id="3.2.1.23" evidence="3 7"/>
<evidence type="ECO:0000256" key="2">
    <source>
        <dbReference type="ARBA" id="ARBA00009809"/>
    </source>
</evidence>
<comment type="catalytic activity">
    <reaction evidence="1 7">
        <text>Hydrolysis of terminal non-reducing beta-D-galactose residues in beta-D-galactosides.</text>
        <dbReference type="EC" id="3.2.1.23"/>
    </reaction>
</comment>
<dbReference type="PANTHER" id="PTHR23421">
    <property type="entry name" value="BETA-GALACTOSIDASE RELATED"/>
    <property type="match status" value="1"/>
</dbReference>
<dbReference type="AlphaFoldDB" id="A0AAV8SFW8"/>
<comment type="caution">
    <text evidence="12">The sequence shown here is derived from an EMBL/GenBank/DDBJ whole genome shotgun (WGS) entry which is preliminary data.</text>
</comment>
<reference evidence="12 13" key="1">
    <citation type="submission" date="2021-09" db="EMBL/GenBank/DDBJ databases">
        <title>Genomic insights and catalytic innovation underlie evolution of tropane alkaloids biosynthesis.</title>
        <authorList>
            <person name="Wang Y.-J."/>
            <person name="Tian T."/>
            <person name="Huang J.-P."/>
            <person name="Huang S.-X."/>
        </authorList>
    </citation>
    <scope>NUCLEOTIDE SEQUENCE [LARGE SCALE GENOMIC DNA]</scope>
    <source>
        <strain evidence="12">KIB-2018</strain>
        <tissue evidence="12">Leaf</tissue>
    </source>
</reference>
<dbReference type="Gene3D" id="3.20.20.80">
    <property type="entry name" value="Glycosidases"/>
    <property type="match status" value="1"/>
</dbReference>
<comment type="similarity">
    <text evidence="2 8">Belongs to the glycosyl hydrolase 35 family.</text>
</comment>
<dbReference type="InterPro" id="IPR031330">
    <property type="entry name" value="Gly_Hdrlase_35_cat"/>
</dbReference>
<feature type="domain" description="Beta-galactosidase beta-sandwich" evidence="10">
    <location>
        <begin position="347"/>
        <end position="400"/>
    </location>
</feature>
<evidence type="ECO:0000256" key="8">
    <source>
        <dbReference type="RuleBase" id="RU003679"/>
    </source>
</evidence>
<evidence type="ECO:0000259" key="9">
    <source>
        <dbReference type="Pfam" id="PF01301"/>
    </source>
</evidence>
<dbReference type="SUPFAM" id="SSF49785">
    <property type="entry name" value="Galactose-binding domain-like"/>
    <property type="match status" value="2"/>
</dbReference>
<proteinExistence type="inferred from homology"/>
<keyword evidence="5 7" id="KW-0378">Hydrolase</keyword>
<keyword evidence="6 7" id="KW-0326">Glycosidase</keyword>
<evidence type="ECO:0000313" key="13">
    <source>
        <dbReference type="Proteomes" id="UP001159364"/>
    </source>
</evidence>
<dbReference type="Pfam" id="PF01301">
    <property type="entry name" value="Glyco_hydro_35"/>
    <property type="match status" value="1"/>
</dbReference>
<dbReference type="PROSITE" id="PS01182">
    <property type="entry name" value="GLYCOSYL_HYDROL_F35"/>
    <property type="match status" value="1"/>
</dbReference>
<gene>
    <name evidence="12" type="ORF">K2173_016244</name>
</gene>
<evidence type="ECO:0000256" key="4">
    <source>
        <dbReference type="ARBA" id="ARBA00022729"/>
    </source>
</evidence>
<dbReference type="SUPFAM" id="SSF51445">
    <property type="entry name" value="(Trans)glycosidases"/>
    <property type="match status" value="1"/>
</dbReference>
<dbReference type="Pfam" id="PF21467">
    <property type="entry name" value="BetaGal_gal-bd"/>
    <property type="match status" value="1"/>
</dbReference>
<dbReference type="GO" id="GO:0005975">
    <property type="term" value="P:carbohydrate metabolic process"/>
    <property type="evidence" value="ECO:0007669"/>
    <property type="project" value="InterPro"/>
</dbReference>
<evidence type="ECO:0000256" key="5">
    <source>
        <dbReference type="ARBA" id="ARBA00022801"/>
    </source>
</evidence>
<dbReference type="Proteomes" id="UP001159364">
    <property type="component" value="Linkage Group LG11"/>
</dbReference>
<evidence type="ECO:0000259" key="10">
    <source>
        <dbReference type="Pfam" id="PF17834"/>
    </source>
</evidence>
<evidence type="ECO:0000256" key="6">
    <source>
        <dbReference type="ARBA" id="ARBA00023295"/>
    </source>
</evidence>
<dbReference type="InterPro" id="IPR048913">
    <property type="entry name" value="BetaGal_gal-bd"/>
</dbReference>
<evidence type="ECO:0000256" key="3">
    <source>
        <dbReference type="ARBA" id="ARBA00012756"/>
    </source>
</evidence>
<dbReference type="InterPro" id="IPR008979">
    <property type="entry name" value="Galactose-bd-like_sf"/>
</dbReference>
<dbReference type="InterPro" id="IPR001944">
    <property type="entry name" value="Glycoside_Hdrlase_35"/>
</dbReference>
<feature type="domain" description="Glycoside hydrolase 35 catalytic" evidence="9">
    <location>
        <begin position="13"/>
        <end position="316"/>
    </location>
</feature>